<name>A0A7W5AGV3_9ACTN</name>
<accession>A0A7W5AGV3</accession>
<dbReference type="RefSeq" id="WP_183220636.1">
    <property type="nucleotide sequence ID" value="NZ_BMPW01000004.1"/>
</dbReference>
<reference evidence="1 2" key="1">
    <citation type="submission" date="2020-08" db="EMBL/GenBank/DDBJ databases">
        <title>Genomic Encyclopedia of Type Strains, Phase III (KMG-III): the genomes of soil and plant-associated and newly described type strains.</title>
        <authorList>
            <person name="Whitman W."/>
        </authorList>
    </citation>
    <scope>NUCLEOTIDE SEQUENCE [LARGE SCALE GENOMIC DNA]</scope>
    <source>
        <strain evidence="1 2">CECT 3287</strain>
    </source>
</reference>
<protein>
    <submittedName>
        <fullName evidence="1">Uncharacterized protein</fullName>
    </submittedName>
</protein>
<comment type="caution">
    <text evidence="1">The sequence shown here is derived from an EMBL/GenBank/DDBJ whole genome shotgun (WGS) entry which is preliminary data.</text>
</comment>
<dbReference type="AlphaFoldDB" id="A0A7W5AGV3"/>
<evidence type="ECO:0000313" key="2">
    <source>
        <dbReference type="Proteomes" id="UP000590749"/>
    </source>
</evidence>
<dbReference type="Proteomes" id="UP000590749">
    <property type="component" value="Unassembled WGS sequence"/>
</dbReference>
<gene>
    <name evidence="1" type="ORF">FHR83_003389</name>
</gene>
<dbReference type="EMBL" id="JACHXF010000006">
    <property type="protein sequence ID" value="MBB3095719.1"/>
    <property type="molecule type" value="Genomic_DNA"/>
</dbReference>
<evidence type="ECO:0000313" key="1">
    <source>
        <dbReference type="EMBL" id="MBB3095719.1"/>
    </source>
</evidence>
<keyword evidence="2" id="KW-1185">Reference proteome</keyword>
<organism evidence="1 2">
    <name type="scientific">Actinoplanes campanulatus</name>
    <dbReference type="NCBI Taxonomy" id="113559"/>
    <lineage>
        <taxon>Bacteria</taxon>
        <taxon>Bacillati</taxon>
        <taxon>Actinomycetota</taxon>
        <taxon>Actinomycetes</taxon>
        <taxon>Micromonosporales</taxon>
        <taxon>Micromonosporaceae</taxon>
        <taxon>Actinoplanes</taxon>
    </lineage>
</organism>
<sequence length="100" mass="10845">MRRDYPPGVVLHAPHCREAGDGNRATLPVLRAITDYPSHRWCPCGNVDDTPHVVVEQVGYGPHLYTPMSSPTPRDATRALCGICRGTHGNPASGLPIRHA</sequence>
<proteinExistence type="predicted"/>